<dbReference type="RefSeq" id="WP_105914234.1">
    <property type="nucleotide sequence ID" value="NZ_JAMXEK010000015.1"/>
</dbReference>
<dbReference type="EMBL" id="NXGD01000016">
    <property type="protein sequence ID" value="PRM99532.1"/>
    <property type="molecule type" value="Genomic_DNA"/>
</dbReference>
<accession>A0A2S9TL72</accession>
<evidence type="ECO:0000313" key="1">
    <source>
        <dbReference type="EMBL" id="PRM99532.1"/>
    </source>
</evidence>
<name>A0A2S9TL72_9BACT</name>
<organism evidence="1 2">
    <name type="scientific">Aliarcobacter cryaerophilus</name>
    <dbReference type="NCBI Taxonomy" id="28198"/>
    <lineage>
        <taxon>Bacteria</taxon>
        <taxon>Pseudomonadati</taxon>
        <taxon>Campylobacterota</taxon>
        <taxon>Epsilonproteobacteria</taxon>
        <taxon>Campylobacterales</taxon>
        <taxon>Arcobacteraceae</taxon>
        <taxon>Aliarcobacter</taxon>
    </lineage>
</organism>
<evidence type="ECO:0000313" key="2">
    <source>
        <dbReference type="Proteomes" id="UP000238811"/>
    </source>
</evidence>
<comment type="caution">
    <text evidence="1">The sequence shown here is derived from an EMBL/GenBank/DDBJ whole genome shotgun (WGS) entry which is preliminary data.</text>
</comment>
<protein>
    <submittedName>
        <fullName evidence="1">Uncharacterized protein</fullName>
    </submittedName>
</protein>
<dbReference type="AlphaFoldDB" id="A0A2S9TL72"/>
<sequence length="76" mass="9091">MTQRELRAENRRKTITISKVNLHSQNHHSFHLDLNCTQAWNLLYTMSVKKWQEENNKTAPLFVDKTVVRKISLKDR</sequence>
<reference evidence="1 2" key="1">
    <citation type="submission" date="2017-09" db="EMBL/GenBank/DDBJ databases">
        <title>Reassesment of A. cryaerophilus.</title>
        <authorList>
            <person name="Perez-Cataluna A."/>
            <person name="Collado L."/>
            <person name="Salgado O."/>
            <person name="Lefinanco V."/>
            <person name="Figueras M.J."/>
        </authorList>
    </citation>
    <scope>NUCLEOTIDE SEQUENCE [LARGE SCALE GENOMIC DNA]</scope>
    <source>
        <strain evidence="1 2">LMG 10229</strain>
    </source>
</reference>
<dbReference type="Proteomes" id="UP000238811">
    <property type="component" value="Unassembled WGS sequence"/>
</dbReference>
<gene>
    <name evidence="1" type="ORF">CJ668_10470</name>
</gene>
<proteinExistence type="predicted"/>